<dbReference type="InterPro" id="IPR036237">
    <property type="entry name" value="Xyl_isomerase-like_sf"/>
</dbReference>
<name>A0ABN6Y5B2_9MICO</name>
<sequence>MILSERPFGVILRDLPGENRDLADALSATTRAGASRLQVPSLTWLSEALDPGELIRAGADAATAGVELTATLGVVNPRRPERSAALAELGEGSLLSGVGRVARAARLAGIDALHITVGALDDRTDTEVPFGEQLASAGRFLAEAVTVAAESGVRLVLKTHEEMSSHEAVALTDVAPGLLLGFSPVNLLVGLEDPVVAARRVLNVTHTLFVDDAALERTDRGFARHLVPVGTGVVDWKTILGLVTASCAITLDLHRAAFDVPFLDDGWLSYEPHASVPELLALSRVAVPSAPQTDASPRERFARGAAALGGRPVQDQTPGERGVLAVDTGEPES</sequence>
<evidence type="ECO:0008006" key="4">
    <source>
        <dbReference type="Google" id="ProtNLM"/>
    </source>
</evidence>
<keyword evidence="3" id="KW-1185">Reference proteome</keyword>
<evidence type="ECO:0000313" key="3">
    <source>
        <dbReference type="Proteomes" id="UP001321486"/>
    </source>
</evidence>
<proteinExistence type="predicted"/>
<dbReference type="SUPFAM" id="SSF51658">
    <property type="entry name" value="Xylose isomerase-like"/>
    <property type="match status" value="1"/>
</dbReference>
<feature type="region of interest" description="Disordered" evidence="1">
    <location>
        <begin position="289"/>
        <end position="333"/>
    </location>
</feature>
<accession>A0ABN6Y5B2</accession>
<gene>
    <name evidence="2" type="ORF">GCM10025867_35730</name>
</gene>
<evidence type="ECO:0000256" key="1">
    <source>
        <dbReference type="SAM" id="MobiDB-lite"/>
    </source>
</evidence>
<dbReference type="Proteomes" id="UP001321486">
    <property type="component" value="Chromosome"/>
</dbReference>
<reference evidence="3" key="1">
    <citation type="journal article" date="2019" name="Int. J. Syst. Evol. Microbiol.">
        <title>The Global Catalogue of Microorganisms (GCM) 10K type strain sequencing project: providing services to taxonomists for standard genome sequencing and annotation.</title>
        <authorList>
            <consortium name="The Broad Institute Genomics Platform"/>
            <consortium name="The Broad Institute Genome Sequencing Center for Infectious Disease"/>
            <person name="Wu L."/>
            <person name="Ma J."/>
        </authorList>
    </citation>
    <scope>NUCLEOTIDE SEQUENCE [LARGE SCALE GENOMIC DNA]</scope>
    <source>
        <strain evidence="3">NBRC 108728</strain>
    </source>
</reference>
<dbReference type="Gene3D" id="3.20.20.150">
    <property type="entry name" value="Divalent-metal-dependent TIM barrel enzymes"/>
    <property type="match status" value="1"/>
</dbReference>
<protein>
    <recommendedName>
        <fullName evidence="4">Sugar phosphate isomerase/epimerase</fullName>
    </recommendedName>
</protein>
<organism evidence="2 3">
    <name type="scientific">Frondihabitans sucicola</name>
    <dbReference type="NCBI Taxonomy" id="1268041"/>
    <lineage>
        <taxon>Bacteria</taxon>
        <taxon>Bacillati</taxon>
        <taxon>Actinomycetota</taxon>
        <taxon>Actinomycetes</taxon>
        <taxon>Micrococcales</taxon>
        <taxon>Microbacteriaceae</taxon>
        <taxon>Frondihabitans</taxon>
    </lineage>
</organism>
<dbReference type="EMBL" id="AP027732">
    <property type="protein sequence ID" value="BDZ51332.1"/>
    <property type="molecule type" value="Genomic_DNA"/>
</dbReference>
<evidence type="ECO:0000313" key="2">
    <source>
        <dbReference type="EMBL" id="BDZ51332.1"/>
    </source>
</evidence>